<keyword evidence="3" id="KW-0812">Transmembrane</keyword>
<feature type="domain" description="SH3" evidence="4">
    <location>
        <begin position="59"/>
        <end position="151"/>
    </location>
</feature>
<dbReference type="GO" id="GO:0035255">
    <property type="term" value="F:ionotropic glutamate receptor binding"/>
    <property type="evidence" value="ECO:0007669"/>
    <property type="project" value="TreeGrafter"/>
</dbReference>
<gene>
    <name evidence="5" type="ORF">AAES_158027</name>
</gene>
<dbReference type="InterPro" id="IPR051569">
    <property type="entry name" value="SHANK"/>
</dbReference>
<dbReference type="GO" id="GO:0045211">
    <property type="term" value="C:postsynaptic membrane"/>
    <property type="evidence" value="ECO:0007669"/>
    <property type="project" value="TreeGrafter"/>
</dbReference>
<evidence type="ECO:0000259" key="4">
    <source>
        <dbReference type="PROSITE" id="PS50002"/>
    </source>
</evidence>
<dbReference type="STRING" id="12930.A0A0Q3LUT3"/>
<dbReference type="PROSITE" id="PS50002">
    <property type="entry name" value="SH3"/>
    <property type="match status" value="1"/>
</dbReference>
<dbReference type="Gene3D" id="2.30.30.40">
    <property type="entry name" value="SH3 Domains"/>
    <property type="match status" value="1"/>
</dbReference>
<dbReference type="GO" id="GO:0043197">
    <property type="term" value="C:dendritic spine"/>
    <property type="evidence" value="ECO:0007669"/>
    <property type="project" value="TreeGrafter"/>
</dbReference>
<dbReference type="OrthoDB" id="5340910at2759"/>
<accession>A0A0Q3LUT3</accession>
<dbReference type="Pfam" id="PF07653">
    <property type="entry name" value="SH3_2"/>
    <property type="match status" value="1"/>
</dbReference>
<sequence>MSSDAPGDLEADSRVDQGVMLPQVMLSRVMLSWVMLPLVTLSWVMLSRVTLSWVMLSRVTLSRVMLSQSYTPQGEGEIQLNRGEAVKGCSLGLGSGFGNVDQTTLGAQDGFDLALAAEKPVLSIGEGGFWEGTVKGRTGWFPAECVEEVQMRQYDSRQVHSLSCLRLAMDPPDPDSTPWTDFPAWSQACLMAVDLPVEQKTWT</sequence>
<dbReference type="Proteomes" id="UP000051836">
    <property type="component" value="Unassembled WGS sequence"/>
</dbReference>
<keyword evidence="1 2" id="KW-0728">SH3 domain</keyword>
<evidence type="ECO:0000256" key="1">
    <source>
        <dbReference type="ARBA" id="ARBA00022443"/>
    </source>
</evidence>
<dbReference type="GO" id="GO:0030160">
    <property type="term" value="F:synaptic receptor adaptor activity"/>
    <property type="evidence" value="ECO:0007669"/>
    <property type="project" value="TreeGrafter"/>
</dbReference>
<comment type="caution">
    <text evidence="5">The sequence shown here is derived from an EMBL/GenBank/DDBJ whole genome shotgun (WGS) entry which is preliminary data.</text>
</comment>
<keyword evidence="6" id="KW-1185">Reference proteome</keyword>
<keyword evidence="3" id="KW-0472">Membrane</keyword>
<keyword evidence="3" id="KW-1133">Transmembrane helix</keyword>
<dbReference type="SUPFAM" id="SSF50044">
    <property type="entry name" value="SH3-domain"/>
    <property type="match status" value="1"/>
</dbReference>
<dbReference type="InterPro" id="IPR001452">
    <property type="entry name" value="SH3_domain"/>
</dbReference>
<dbReference type="InterPro" id="IPR036028">
    <property type="entry name" value="SH3-like_dom_sf"/>
</dbReference>
<dbReference type="PANTHER" id="PTHR24135:SF4">
    <property type="entry name" value="SH3 AND MULTIPLE ANKYRIN REPEAT DOMAINS PROTEIN 3"/>
    <property type="match status" value="1"/>
</dbReference>
<evidence type="ECO:0000256" key="3">
    <source>
        <dbReference type="SAM" id="Phobius"/>
    </source>
</evidence>
<evidence type="ECO:0000256" key="2">
    <source>
        <dbReference type="PROSITE-ProRule" id="PRU00192"/>
    </source>
</evidence>
<dbReference type="AlphaFoldDB" id="A0A0Q3LUT3"/>
<feature type="transmembrane region" description="Helical" evidence="3">
    <location>
        <begin position="30"/>
        <end position="56"/>
    </location>
</feature>
<protein>
    <submittedName>
        <fullName evidence="5">SH3 and multiple ankyrin repeat domains 3</fullName>
    </submittedName>
</protein>
<name>A0A0Q3LUT3_AMAAE</name>
<organism evidence="5 6">
    <name type="scientific">Amazona aestiva</name>
    <name type="common">Blue-fronted Amazon parrot</name>
    <dbReference type="NCBI Taxonomy" id="12930"/>
    <lineage>
        <taxon>Eukaryota</taxon>
        <taxon>Metazoa</taxon>
        <taxon>Chordata</taxon>
        <taxon>Craniata</taxon>
        <taxon>Vertebrata</taxon>
        <taxon>Euteleostomi</taxon>
        <taxon>Archelosauria</taxon>
        <taxon>Archosauria</taxon>
        <taxon>Dinosauria</taxon>
        <taxon>Saurischia</taxon>
        <taxon>Theropoda</taxon>
        <taxon>Coelurosauria</taxon>
        <taxon>Aves</taxon>
        <taxon>Neognathae</taxon>
        <taxon>Neoaves</taxon>
        <taxon>Telluraves</taxon>
        <taxon>Australaves</taxon>
        <taxon>Psittaciformes</taxon>
        <taxon>Psittacidae</taxon>
        <taxon>Amazona</taxon>
    </lineage>
</organism>
<dbReference type="PANTHER" id="PTHR24135">
    <property type="entry name" value="SH3 AND MULTIPLE ANKYRIN REPEAT DOMAINS PROTEIN"/>
    <property type="match status" value="1"/>
</dbReference>
<proteinExistence type="predicted"/>
<reference evidence="5 6" key="1">
    <citation type="submission" date="2015-10" db="EMBL/GenBank/DDBJ databases">
        <authorList>
            <person name="Gilbert D.G."/>
        </authorList>
    </citation>
    <scope>NUCLEOTIDE SEQUENCE [LARGE SCALE GENOMIC DNA]</scope>
    <source>
        <strain evidence="5">FVVF132</strain>
    </source>
</reference>
<evidence type="ECO:0000313" key="6">
    <source>
        <dbReference type="Proteomes" id="UP000051836"/>
    </source>
</evidence>
<dbReference type="GO" id="GO:0014069">
    <property type="term" value="C:postsynaptic density"/>
    <property type="evidence" value="ECO:0007669"/>
    <property type="project" value="TreeGrafter"/>
</dbReference>
<evidence type="ECO:0000313" key="5">
    <source>
        <dbReference type="EMBL" id="KQK74229.1"/>
    </source>
</evidence>
<dbReference type="EMBL" id="LMAW01003070">
    <property type="protein sequence ID" value="KQK74229.1"/>
    <property type="molecule type" value="Genomic_DNA"/>
</dbReference>